<keyword evidence="2" id="KW-1185">Reference proteome</keyword>
<reference evidence="2" key="1">
    <citation type="submission" date="2016-10" db="EMBL/GenBank/DDBJ databases">
        <authorList>
            <person name="Varghese N."/>
            <person name="Submissions S."/>
        </authorList>
    </citation>
    <scope>NUCLEOTIDE SEQUENCE [LARGE SCALE GENOMIC DNA]</scope>
    <source>
        <strain evidence="2">DSM 43163</strain>
    </source>
</reference>
<evidence type="ECO:0000313" key="1">
    <source>
        <dbReference type="EMBL" id="SEG95104.1"/>
    </source>
</evidence>
<dbReference type="AlphaFoldDB" id="A0A1H6EE01"/>
<name>A0A1H6EE01_9ACTN</name>
<evidence type="ECO:0000313" key="2">
    <source>
        <dbReference type="Proteomes" id="UP000236723"/>
    </source>
</evidence>
<dbReference type="OrthoDB" id="4569910at2"/>
<proteinExistence type="predicted"/>
<gene>
    <name evidence="1" type="ORF">SAMN04489712_1662</name>
</gene>
<feature type="non-terminal residue" evidence="1">
    <location>
        <position position="268"/>
    </location>
</feature>
<accession>A0A1H6EE01</accession>
<dbReference type="Pfam" id="PF19691">
    <property type="entry name" value="DUF6192"/>
    <property type="match status" value="2"/>
</dbReference>
<protein>
    <recommendedName>
        <fullName evidence="3">RacO protein</fullName>
    </recommendedName>
</protein>
<organism evidence="1 2">
    <name type="scientific">Thermomonospora echinospora</name>
    <dbReference type="NCBI Taxonomy" id="1992"/>
    <lineage>
        <taxon>Bacteria</taxon>
        <taxon>Bacillati</taxon>
        <taxon>Actinomycetota</taxon>
        <taxon>Actinomycetes</taxon>
        <taxon>Streptosporangiales</taxon>
        <taxon>Thermomonosporaceae</taxon>
        <taxon>Thermomonospora</taxon>
    </lineage>
</organism>
<sequence>MADKIGNVTERRFDTLVDRAHDMVQTMTSHQFAIGDMALEIEPIRRPRSGRDEGIHASLRLFADEIGETFDTVLTWRWVADAWPADQRRADVSYSVHRVMASHPDRFKLIRKPPLDRRGRRHWTTEAAAKAVAKAEGRAEGHVRTVSADTKVRRIRELASDDTVRSAVAAEFLSRPDVAGRVMADPHTRRQLYRAQRDHDQQVQDTARERTPAIKHVERSIHFLDLLRTGHAFVSGIKRLMPRIQADPLTRQDRDVIHHLLDQAQAAI</sequence>
<evidence type="ECO:0008006" key="3">
    <source>
        <dbReference type="Google" id="ProtNLM"/>
    </source>
</evidence>
<dbReference type="EMBL" id="FNVO01000066">
    <property type="protein sequence ID" value="SEG95104.1"/>
    <property type="molecule type" value="Genomic_DNA"/>
</dbReference>
<dbReference type="InterPro" id="IPR045683">
    <property type="entry name" value="DUF6192"/>
</dbReference>
<dbReference type="Proteomes" id="UP000236723">
    <property type="component" value="Unassembled WGS sequence"/>
</dbReference>
<dbReference type="RefSeq" id="WP_103945032.1">
    <property type="nucleotide sequence ID" value="NZ_FNVO01000066.1"/>
</dbReference>